<dbReference type="Proteomes" id="UP000002051">
    <property type="component" value="Unassembled WGS sequence"/>
</dbReference>
<dbReference type="PaxDb" id="3880-AES62875"/>
<name>G7IC88_MEDTR</name>
<reference evidence="1 3" key="1">
    <citation type="journal article" date="2011" name="Nature">
        <title>The Medicago genome provides insight into the evolution of rhizobial symbioses.</title>
        <authorList>
            <person name="Young N.D."/>
            <person name="Debelle F."/>
            <person name="Oldroyd G.E."/>
            <person name="Geurts R."/>
            <person name="Cannon S.B."/>
            <person name="Udvardi M.K."/>
            <person name="Benedito V.A."/>
            <person name="Mayer K.F."/>
            <person name="Gouzy J."/>
            <person name="Schoof H."/>
            <person name="Van de Peer Y."/>
            <person name="Proost S."/>
            <person name="Cook D.R."/>
            <person name="Meyers B.C."/>
            <person name="Spannagl M."/>
            <person name="Cheung F."/>
            <person name="De Mita S."/>
            <person name="Krishnakumar V."/>
            <person name="Gundlach H."/>
            <person name="Zhou S."/>
            <person name="Mudge J."/>
            <person name="Bharti A.K."/>
            <person name="Murray J.D."/>
            <person name="Naoumkina M.A."/>
            <person name="Rosen B."/>
            <person name="Silverstein K.A."/>
            <person name="Tang H."/>
            <person name="Rombauts S."/>
            <person name="Zhao P.X."/>
            <person name="Zhou P."/>
            <person name="Barbe V."/>
            <person name="Bardou P."/>
            <person name="Bechner M."/>
            <person name="Bellec A."/>
            <person name="Berger A."/>
            <person name="Berges H."/>
            <person name="Bidwell S."/>
            <person name="Bisseling T."/>
            <person name="Choisne N."/>
            <person name="Couloux A."/>
            <person name="Denny R."/>
            <person name="Deshpande S."/>
            <person name="Dai X."/>
            <person name="Doyle J.J."/>
            <person name="Dudez A.M."/>
            <person name="Farmer A.D."/>
            <person name="Fouteau S."/>
            <person name="Franken C."/>
            <person name="Gibelin C."/>
            <person name="Gish J."/>
            <person name="Goldstein S."/>
            <person name="Gonzalez A.J."/>
            <person name="Green P.J."/>
            <person name="Hallab A."/>
            <person name="Hartog M."/>
            <person name="Hua A."/>
            <person name="Humphray S.J."/>
            <person name="Jeong D.H."/>
            <person name="Jing Y."/>
            <person name="Jocker A."/>
            <person name="Kenton S.M."/>
            <person name="Kim D.J."/>
            <person name="Klee K."/>
            <person name="Lai H."/>
            <person name="Lang C."/>
            <person name="Lin S."/>
            <person name="Macmil S.L."/>
            <person name="Magdelenat G."/>
            <person name="Matthews L."/>
            <person name="McCorrison J."/>
            <person name="Monaghan E.L."/>
            <person name="Mun J.H."/>
            <person name="Najar F.Z."/>
            <person name="Nicholson C."/>
            <person name="Noirot C."/>
            <person name="O'Bleness M."/>
            <person name="Paule C.R."/>
            <person name="Poulain J."/>
            <person name="Prion F."/>
            <person name="Qin B."/>
            <person name="Qu C."/>
            <person name="Retzel E.F."/>
            <person name="Riddle C."/>
            <person name="Sallet E."/>
            <person name="Samain S."/>
            <person name="Samson N."/>
            <person name="Sanders I."/>
            <person name="Saurat O."/>
            <person name="Scarpelli C."/>
            <person name="Schiex T."/>
            <person name="Segurens B."/>
            <person name="Severin A.J."/>
            <person name="Sherrier D.J."/>
            <person name="Shi R."/>
            <person name="Sims S."/>
            <person name="Singer S.R."/>
            <person name="Sinharoy S."/>
            <person name="Sterck L."/>
            <person name="Viollet A."/>
            <person name="Wang B.B."/>
            <person name="Wang K."/>
            <person name="Wang M."/>
            <person name="Wang X."/>
            <person name="Warfsmann J."/>
            <person name="Weissenbach J."/>
            <person name="White D.D."/>
            <person name="White J.D."/>
            <person name="Wiley G.B."/>
            <person name="Wincker P."/>
            <person name="Xing Y."/>
            <person name="Yang L."/>
            <person name="Yao Z."/>
            <person name="Ying F."/>
            <person name="Zhai J."/>
            <person name="Zhou L."/>
            <person name="Zuber A."/>
            <person name="Denarie J."/>
            <person name="Dixon R.A."/>
            <person name="May G.D."/>
            <person name="Schwartz D.C."/>
            <person name="Rogers J."/>
            <person name="Quetier F."/>
            <person name="Town C.D."/>
            <person name="Roe B.A."/>
        </authorList>
    </citation>
    <scope>NUCLEOTIDE SEQUENCE [LARGE SCALE GENOMIC DNA]</scope>
    <source>
        <strain evidence="1">A17</strain>
        <strain evidence="2 3">cv. Jemalong A17</strain>
    </source>
</reference>
<gene>
    <name evidence="1" type="ordered locus">MTR_1g110250</name>
</gene>
<organism evidence="1 3">
    <name type="scientific">Medicago truncatula</name>
    <name type="common">Barrel medic</name>
    <name type="synonym">Medicago tribuloides</name>
    <dbReference type="NCBI Taxonomy" id="3880"/>
    <lineage>
        <taxon>Eukaryota</taxon>
        <taxon>Viridiplantae</taxon>
        <taxon>Streptophyta</taxon>
        <taxon>Embryophyta</taxon>
        <taxon>Tracheophyta</taxon>
        <taxon>Spermatophyta</taxon>
        <taxon>Magnoliopsida</taxon>
        <taxon>eudicotyledons</taxon>
        <taxon>Gunneridae</taxon>
        <taxon>Pentapetalae</taxon>
        <taxon>rosids</taxon>
        <taxon>fabids</taxon>
        <taxon>Fabales</taxon>
        <taxon>Fabaceae</taxon>
        <taxon>Papilionoideae</taxon>
        <taxon>50 kb inversion clade</taxon>
        <taxon>NPAAA clade</taxon>
        <taxon>Hologalegina</taxon>
        <taxon>IRL clade</taxon>
        <taxon>Trifolieae</taxon>
        <taxon>Medicago</taxon>
    </lineage>
</organism>
<evidence type="ECO:0000313" key="2">
    <source>
        <dbReference type="EnsemblPlants" id="AES62875"/>
    </source>
</evidence>
<dbReference type="Gene3D" id="1.20.1050.10">
    <property type="match status" value="1"/>
</dbReference>
<reference evidence="2" key="3">
    <citation type="submission" date="2015-04" db="UniProtKB">
        <authorList>
            <consortium name="EnsemblPlants"/>
        </authorList>
    </citation>
    <scope>IDENTIFICATION</scope>
    <source>
        <strain evidence="2">cv. Jemalong A17</strain>
    </source>
</reference>
<protein>
    <submittedName>
        <fullName evidence="1 2">Uncharacterized protein</fullName>
    </submittedName>
</protein>
<reference evidence="1 3" key="2">
    <citation type="journal article" date="2014" name="BMC Genomics">
        <title>An improved genome release (version Mt4.0) for the model legume Medicago truncatula.</title>
        <authorList>
            <person name="Tang H."/>
            <person name="Krishnakumar V."/>
            <person name="Bidwell S."/>
            <person name="Rosen B."/>
            <person name="Chan A."/>
            <person name="Zhou S."/>
            <person name="Gentzbittel L."/>
            <person name="Childs K.L."/>
            <person name="Yandell M."/>
            <person name="Gundlach H."/>
            <person name="Mayer K.F."/>
            <person name="Schwartz D.C."/>
            <person name="Town C.D."/>
        </authorList>
    </citation>
    <scope>GENOME REANNOTATION</scope>
    <source>
        <strain evidence="2 3">cv. Jemalong A17</strain>
    </source>
</reference>
<dbReference type="EnsemblPlants" id="AES62875">
    <property type="protein sequence ID" value="AES62875"/>
    <property type="gene ID" value="MTR_1g110250"/>
</dbReference>
<dbReference type="HOGENOM" id="CLU_2593336_0_0_1"/>
<evidence type="ECO:0000313" key="3">
    <source>
        <dbReference type="Proteomes" id="UP000002051"/>
    </source>
</evidence>
<keyword evidence="3" id="KW-1185">Reference proteome</keyword>
<sequence length="80" mass="9369">MSTRKKIPVLINNGKPICESSSSYERAQARFWVDYIHNKVTNFFGFFCSHFHSILVTSLQNFEIDVQAFYISYYPFSTLS</sequence>
<accession>G7IC88</accession>
<dbReference type="EMBL" id="CM001217">
    <property type="protein sequence ID" value="AES62875.1"/>
    <property type="molecule type" value="Genomic_DNA"/>
</dbReference>
<proteinExistence type="predicted"/>
<dbReference type="AlphaFoldDB" id="G7IC88"/>
<evidence type="ECO:0000313" key="1">
    <source>
        <dbReference type="EMBL" id="AES62875.1"/>
    </source>
</evidence>